<evidence type="ECO:0000256" key="1">
    <source>
        <dbReference type="ARBA" id="ARBA00004442"/>
    </source>
</evidence>
<comment type="similarity">
    <text evidence="2">Belongs to the SusD family.</text>
</comment>
<evidence type="ECO:0000313" key="8">
    <source>
        <dbReference type="EMBL" id="QEM06198.1"/>
    </source>
</evidence>
<dbReference type="EMBL" id="CP043451">
    <property type="protein sequence ID" value="QEM06198.1"/>
    <property type="molecule type" value="Genomic_DNA"/>
</dbReference>
<dbReference type="Proteomes" id="UP000250557">
    <property type="component" value="Chromosome"/>
</dbReference>
<protein>
    <submittedName>
        <fullName evidence="9">RagB/SusD family nutrient uptake outer membrane protein</fullName>
    </submittedName>
</protein>
<evidence type="ECO:0000259" key="6">
    <source>
        <dbReference type="Pfam" id="PF07980"/>
    </source>
</evidence>
<reference evidence="9 10" key="1">
    <citation type="submission" date="2019-08" db="EMBL/GenBank/DDBJ databases">
        <title>Comparative genome analysis confer to the adaptation heavy metal polluted environment.</title>
        <authorList>
            <person name="Li Y."/>
        </authorList>
    </citation>
    <scope>NUCLEOTIDE SEQUENCE [LARGE SCALE GENOMIC DNA]</scope>
    <source>
        <strain evidence="9">P1</strain>
        <strain evidence="8 10">P2</strain>
    </source>
</reference>
<dbReference type="AlphaFoldDB" id="A0A364WQJ2"/>
<dbReference type="InterPro" id="IPR012944">
    <property type="entry name" value="SusD_RagB_dom"/>
</dbReference>
<evidence type="ECO:0000256" key="2">
    <source>
        <dbReference type="ARBA" id="ARBA00006275"/>
    </source>
</evidence>
<keyword evidence="5" id="KW-0998">Cell outer membrane</keyword>
<keyword evidence="3" id="KW-0732">Signal</keyword>
<accession>A0A364WQJ2</accession>
<dbReference type="PROSITE" id="PS51257">
    <property type="entry name" value="PROKAR_LIPOPROTEIN"/>
    <property type="match status" value="1"/>
</dbReference>
<evidence type="ECO:0000313" key="9">
    <source>
        <dbReference type="EMBL" id="QEM13715.1"/>
    </source>
</evidence>
<dbReference type="GO" id="GO:0009279">
    <property type="term" value="C:cell outer membrane"/>
    <property type="evidence" value="ECO:0007669"/>
    <property type="project" value="UniProtKB-SubCell"/>
</dbReference>
<evidence type="ECO:0000259" key="7">
    <source>
        <dbReference type="Pfam" id="PF14322"/>
    </source>
</evidence>
<dbReference type="OrthoDB" id="653598at2"/>
<feature type="domain" description="SusD-like N-terminal" evidence="7">
    <location>
        <begin position="22"/>
        <end position="226"/>
    </location>
</feature>
<evidence type="ECO:0000256" key="3">
    <source>
        <dbReference type="ARBA" id="ARBA00022729"/>
    </source>
</evidence>
<keyword evidence="4" id="KW-0472">Membrane</keyword>
<organism evidence="9 11">
    <name type="scientific">Mucilaginibacter rubeus</name>
    <dbReference type="NCBI Taxonomy" id="2027860"/>
    <lineage>
        <taxon>Bacteria</taxon>
        <taxon>Pseudomonadati</taxon>
        <taxon>Bacteroidota</taxon>
        <taxon>Sphingobacteriia</taxon>
        <taxon>Sphingobacteriales</taxon>
        <taxon>Sphingobacteriaceae</taxon>
        <taxon>Mucilaginibacter</taxon>
    </lineage>
</organism>
<dbReference type="KEGG" id="mrub:DEO27_028105"/>
<dbReference type="SUPFAM" id="SSF48452">
    <property type="entry name" value="TPR-like"/>
    <property type="match status" value="1"/>
</dbReference>
<dbReference type="Gene3D" id="1.25.40.390">
    <property type="match status" value="1"/>
</dbReference>
<proteinExistence type="inferred from homology"/>
<dbReference type="InterPro" id="IPR011990">
    <property type="entry name" value="TPR-like_helical_dom_sf"/>
</dbReference>
<evidence type="ECO:0000256" key="5">
    <source>
        <dbReference type="ARBA" id="ARBA00023237"/>
    </source>
</evidence>
<keyword evidence="11" id="KW-1185">Reference proteome</keyword>
<dbReference type="Proteomes" id="UP000251402">
    <property type="component" value="Chromosome"/>
</dbReference>
<evidence type="ECO:0000313" key="10">
    <source>
        <dbReference type="Proteomes" id="UP000250557"/>
    </source>
</evidence>
<evidence type="ECO:0000256" key="4">
    <source>
        <dbReference type="ARBA" id="ARBA00023136"/>
    </source>
</evidence>
<feature type="domain" description="RagB/SusD" evidence="6">
    <location>
        <begin position="335"/>
        <end position="451"/>
    </location>
</feature>
<dbReference type="EMBL" id="CP043450">
    <property type="protein sequence ID" value="QEM13715.1"/>
    <property type="molecule type" value="Genomic_DNA"/>
</dbReference>
<dbReference type="InterPro" id="IPR033985">
    <property type="entry name" value="SusD-like_N"/>
</dbReference>
<evidence type="ECO:0000313" key="11">
    <source>
        <dbReference type="Proteomes" id="UP000251402"/>
    </source>
</evidence>
<sequence>MKKFNPIIILLFLCIIVSGCKKFLDEKPDAKLAVPTSLVDFQALLDSYPAINNFDPGSGEISADNYYLTDAVYLALPQETSRRMYTWQKDNLFLPQSNDWFYSYRPVFTSNTVLEGLHKITLTAGNHNDYNNVKGQALFVRGKAFLQIAGLWTSAYDASTATTQLGIPIRLTSDFNEASVRSNLQETYNQIITDLSSAAALLPITPLQVMRSSKPAAYGLLARTYLNMRQYDKAGLYADSCLQLNHALLDYNTLNTAANYPIAQFNMEVIHENKIPVPAPLSNSRAKIDSALYRSYMANDLRKTIFFKASTGGTYAFKGSYEGGGNLFGGIATDEVYLIRAECFARAGKLTEAADDLNILLKNRFKTGTFVPISASDQTILLTAILNERRKELLMRGLRWMDLKRLNKEGANITLTRKVNGQTYTLFPNDLRYALPIPDDIIQLTGMQQNPK</sequence>
<name>A0A364WQJ2_9SPHI</name>
<comment type="subcellular location">
    <subcellularLocation>
        <location evidence="1">Cell outer membrane</location>
    </subcellularLocation>
</comment>
<gene>
    <name evidence="9" type="ORF">DEO27_028105</name>
    <name evidence="8" type="ORF">DIU31_022750</name>
</gene>
<dbReference type="Pfam" id="PF14322">
    <property type="entry name" value="SusD-like_3"/>
    <property type="match status" value="1"/>
</dbReference>
<dbReference type="RefSeq" id="WP_112571056.1">
    <property type="nucleotide sequence ID" value="NZ_CP043450.1"/>
</dbReference>
<dbReference type="Pfam" id="PF07980">
    <property type="entry name" value="SusD_RagB"/>
    <property type="match status" value="1"/>
</dbReference>